<dbReference type="AlphaFoldDB" id="A0A552UZK4"/>
<dbReference type="Proteomes" id="UP000320643">
    <property type="component" value="Unassembled WGS sequence"/>
</dbReference>
<keyword evidence="3" id="KW-1185">Reference proteome</keyword>
<comment type="caution">
    <text evidence="2">The sequence shown here is derived from an EMBL/GenBank/DDBJ whole genome shotgun (WGS) entry which is preliminary data.</text>
</comment>
<name>A0A552UZK4_9FLAO</name>
<accession>A0A552UZK4</accession>
<dbReference type="EMBL" id="VJVZ01000008">
    <property type="protein sequence ID" value="TRW23656.1"/>
    <property type="molecule type" value="Genomic_DNA"/>
</dbReference>
<keyword evidence="1" id="KW-0812">Transmembrane</keyword>
<evidence type="ECO:0000313" key="2">
    <source>
        <dbReference type="EMBL" id="TRW23656.1"/>
    </source>
</evidence>
<keyword evidence="1" id="KW-0472">Membrane</keyword>
<keyword evidence="1" id="KW-1133">Transmembrane helix</keyword>
<feature type="transmembrane region" description="Helical" evidence="1">
    <location>
        <begin position="30"/>
        <end position="51"/>
    </location>
</feature>
<dbReference type="RefSeq" id="WP_143373913.1">
    <property type="nucleotide sequence ID" value="NZ_VJVZ01000008.1"/>
</dbReference>
<evidence type="ECO:0008006" key="4">
    <source>
        <dbReference type="Google" id="ProtNLM"/>
    </source>
</evidence>
<evidence type="ECO:0000256" key="1">
    <source>
        <dbReference type="SAM" id="Phobius"/>
    </source>
</evidence>
<reference evidence="2 3" key="1">
    <citation type="submission" date="2019-07" db="EMBL/GenBank/DDBJ databases">
        <title>Flavobacterium sp. nov., isolated from glacier ice.</title>
        <authorList>
            <person name="Liu Q."/>
            <person name="Xin Y.-H."/>
        </authorList>
    </citation>
    <scope>NUCLEOTIDE SEQUENCE [LARGE SCALE GENOMIC DNA]</scope>
    <source>
        <strain evidence="2 3">ZT4R6</strain>
    </source>
</reference>
<protein>
    <recommendedName>
        <fullName evidence="4">Nitrogen regulatory IIA protein</fullName>
    </recommendedName>
</protein>
<proteinExistence type="predicted"/>
<organism evidence="2 3">
    <name type="scientific">Flavobacterium zepuense</name>
    <dbReference type="NCBI Taxonomy" id="2593302"/>
    <lineage>
        <taxon>Bacteria</taxon>
        <taxon>Pseudomonadati</taxon>
        <taxon>Bacteroidota</taxon>
        <taxon>Flavobacteriia</taxon>
        <taxon>Flavobacteriales</taxon>
        <taxon>Flavobacteriaceae</taxon>
        <taxon>Flavobacterium</taxon>
    </lineage>
</organism>
<dbReference type="OrthoDB" id="675530at2"/>
<evidence type="ECO:0000313" key="3">
    <source>
        <dbReference type="Proteomes" id="UP000320643"/>
    </source>
</evidence>
<gene>
    <name evidence="2" type="ORF">FMM05_13430</name>
</gene>
<sequence>MKALTNSIKPWLEGMDTRWQQVPAKDARRIIAYSFGGYVLITLAVLVQIVCKVSTSKSSMEIKHITNPVTVKANKKINELKTEDYERE</sequence>